<feature type="compositionally biased region" description="Basic and acidic residues" evidence="1">
    <location>
        <begin position="140"/>
        <end position="149"/>
    </location>
</feature>
<accession>A0A643BZS5</accession>
<dbReference type="Proteomes" id="UP000437017">
    <property type="component" value="Unassembled WGS sequence"/>
</dbReference>
<dbReference type="AlphaFoldDB" id="A0A643BZS5"/>
<protein>
    <submittedName>
        <fullName evidence="2">Uncharacterized protein</fullName>
    </submittedName>
</protein>
<evidence type="ECO:0000313" key="3">
    <source>
        <dbReference type="Proteomes" id="UP000437017"/>
    </source>
</evidence>
<evidence type="ECO:0000256" key="1">
    <source>
        <dbReference type="SAM" id="MobiDB-lite"/>
    </source>
</evidence>
<proteinExistence type="predicted"/>
<feature type="region of interest" description="Disordered" evidence="1">
    <location>
        <begin position="1"/>
        <end position="149"/>
    </location>
</feature>
<reference evidence="2 3" key="1">
    <citation type="journal article" date="2019" name="PLoS ONE">
        <title>Genomic analyses reveal an absence of contemporary introgressive admixture between fin whales and blue whales, despite known hybrids.</title>
        <authorList>
            <person name="Westbury M.V."/>
            <person name="Petersen B."/>
            <person name="Lorenzen E.D."/>
        </authorList>
    </citation>
    <scope>NUCLEOTIDE SEQUENCE [LARGE SCALE GENOMIC DNA]</scope>
    <source>
        <strain evidence="2">FinWhale-01</strain>
    </source>
</reference>
<feature type="compositionally biased region" description="Basic residues" evidence="1">
    <location>
        <begin position="56"/>
        <end position="73"/>
    </location>
</feature>
<name>A0A643BZS5_BALPH</name>
<gene>
    <name evidence="2" type="ORF">E2I00_001444</name>
</gene>
<keyword evidence="3" id="KW-1185">Reference proteome</keyword>
<comment type="caution">
    <text evidence="2">The sequence shown here is derived from an EMBL/GenBank/DDBJ whole genome shotgun (WGS) entry which is preliminary data.</text>
</comment>
<organism evidence="2 3">
    <name type="scientific">Balaenoptera physalus</name>
    <name type="common">Fin whale</name>
    <name type="synonym">Balaena physalus</name>
    <dbReference type="NCBI Taxonomy" id="9770"/>
    <lineage>
        <taxon>Eukaryota</taxon>
        <taxon>Metazoa</taxon>
        <taxon>Chordata</taxon>
        <taxon>Craniata</taxon>
        <taxon>Vertebrata</taxon>
        <taxon>Euteleostomi</taxon>
        <taxon>Mammalia</taxon>
        <taxon>Eutheria</taxon>
        <taxon>Laurasiatheria</taxon>
        <taxon>Artiodactyla</taxon>
        <taxon>Whippomorpha</taxon>
        <taxon>Cetacea</taxon>
        <taxon>Mysticeti</taxon>
        <taxon>Balaenopteridae</taxon>
        <taxon>Balaenoptera</taxon>
    </lineage>
</organism>
<dbReference type="OrthoDB" id="6359887at2759"/>
<evidence type="ECO:0000313" key="2">
    <source>
        <dbReference type="EMBL" id="KAB0393178.1"/>
    </source>
</evidence>
<sequence length="149" mass="16771">MDQSRSEEQGFEETQAWRRESQRKRNGRDAEMDMVPPGEPASPAGVDARLTPSRTSLKKLLSKLKNQKSHRMAKCVVKNDGKPWSPEAGTSVDEENLLSCSPESRQEPPRPDALAQGSLQLHPREQADRGGLAASRQKQKMQEEQRRPK</sequence>
<dbReference type="EMBL" id="SGJD01003316">
    <property type="protein sequence ID" value="KAB0393178.1"/>
    <property type="molecule type" value="Genomic_DNA"/>
</dbReference>